<evidence type="ECO:0000256" key="1">
    <source>
        <dbReference type="SAM" id="Phobius"/>
    </source>
</evidence>
<gene>
    <name evidence="2" type="ORF">CLV32_0386</name>
</gene>
<feature type="transmembrane region" description="Helical" evidence="1">
    <location>
        <begin position="12"/>
        <end position="30"/>
    </location>
</feature>
<dbReference type="Proteomes" id="UP000295499">
    <property type="component" value="Unassembled WGS sequence"/>
</dbReference>
<dbReference type="InterPro" id="IPR046487">
    <property type="entry name" value="DUF6580"/>
</dbReference>
<accession>A0A4R6IP89</accession>
<dbReference type="AlphaFoldDB" id="A0A4R6IP89"/>
<feature type="transmembrane region" description="Helical" evidence="1">
    <location>
        <begin position="164"/>
        <end position="182"/>
    </location>
</feature>
<dbReference type="Pfam" id="PF20221">
    <property type="entry name" value="DUF6580"/>
    <property type="match status" value="1"/>
</dbReference>
<evidence type="ECO:0000313" key="2">
    <source>
        <dbReference type="EMBL" id="TDO24099.1"/>
    </source>
</evidence>
<keyword evidence="3" id="KW-1185">Reference proteome</keyword>
<dbReference type="RefSeq" id="WP_133551801.1">
    <property type="nucleotide sequence ID" value="NZ_SNWM01000001.1"/>
</dbReference>
<dbReference type="OrthoDB" id="9806699at2"/>
<comment type="caution">
    <text evidence="2">The sequence shown here is derived from an EMBL/GenBank/DDBJ whole genome shotgun (WGS) entry which is preliminary data.</text>
</comment>
<name>A0A4R6IP89_9SPHI</name>
<feature type="transmembrane region" description="Helical" evidence="1">
    <location>
        <begin position="36"/>
        <end position="53"/>
    </location>
</feature>
<evidence type="ECO:0000313" key="3">
    <source>
        <dbReference type="Proteomes" id="UP000295499"/>
    </source>
</evidence>
<sequence>MSNIKFNPRTLILLIFILVVGMLRVLVPVIGDIKVLANYSAIGAIALFGGAYFNSNAKAFAFPLLTLLISDLVLSLTVYKQYSSGFLYEGWYWVYGAFALMTLVGKLVIKKPGVLSFAAATLIIVLIHWIVTDFGMWYGSPSFPQTLAGFWTVLEMAIPFEFRFLYGTLGYGALMFGSFELLRYKYPVLNFKGKDAAVSI</sequence>
<keyword evidence="1" id="KW-0812">Transmembrane</keyword>
<feature type="transmembrane region" description="Helical" evidence="1">
    <location>
        <begin position="91"/>
        <end position="109"/>
    </location>
</feature>
<protein>
    <submittedName>
        <fullName evidence="2">Uncharacterized protein</fullName>
    </submittedName>
</protein>
<keyword evidence="1" id="KW-1133">Transmembrane helix</keyword>
<proteinExistence type="predicted"/>
<reference evidence="2 3" key="1">
    <citation type="submission" date="2019-03" db="EMBL/GenBank/DDBJ databases">
        <title>Genomic Encyclopedia of Archaeal and Bacterial Type Strains, Phase II (KMG-II): from individual species to whole genera.</title>
        <authorList>
            <person name="Goeker M."/>
        </authorList>
    </citation>
    <scope>NUCLEOTIDE SEQUENCE [LARGE SCALE GENOMIC DNA]</scope>
    <source>
        <strain evidence="2 3">DSM 19034</strain>
    </source>
</reference>
<keyword evidence="1" id="KW-0472">Membrane</keyword>
<feature type="transmembrane region" description="Helical" evidence="1">
    <location>
        <begin position="114"/>
        <end position="131"/>
    </location>
</feature>
<feature type="transmembrane region" description="Helical" evidence="1">
    <location>
        <begin position="60"/>
        <end position="79"/>
    </location>
</feature>
<dbReference type="EMBL" id="SNWM01000001">
    <property type="protein sequence ID" value="TDO24099.1"/>
    <property type="molecule type" value="Genomic_DNA"/>
</dbReference>
<organism evidence="2 3">
    <name type="scientific">Pedobacter duraquae</name>
    <dbReference type="NCBI Taxonomy" id="425511"/>
    <lineage>
        <taxon>Bacteria</taxon>
        <taxon>Pseudomonadati</taxon>
        <taxon>Bacteroidota</taxon>
        <taxon>Sphingobacteriia</taxon>
        <taxon>Sphingobacteriales</taxon>
        <taxon>Sphingobacteriaceae</taxon>
        <taxon>Pedobacter</taxon>
    </lineage>
</organism>